<gene>
    <name evidence="2" type="ORF">LBW55_20870</name>
</gene>
<dbReference type="RefSeq" id="WP_020957508.1">
    <property type="nucleotide sequence ID" value="NZ_CDRX01000001.1"/>
</dbReference>
<reference evidence="2" key="1">
    <citation type="submission" date="2021-09" db="EMBL/GenBank/DDBJ databases">
        <title>Genomic analysis of Ralstonia spp.</title>
        <authorList>
            <person name="Aburjaile F."/>
            <person name="Ariute J.C."/>
            <person name="Pais A.K.L."/>
            <person name="Albuquerque G.M.R."/>
            <person name="Silva A.M.F."/>
            <person name="Brenig B."/>
            <person name="Azevedo V."/>
            <person name="Matiuzzi M."/>
            <person name="Ramos R."/>
            <person name="Goes-Neto A."/>
            <person name="Soares S."/>
            <person name="Iseppon A.M.B."/>
            <person name="Souza E."/>
            <person name="Gama M."/>
        </authorList>
    </citation>
    <scope>NUCLEOTIDE SEQUENCE</scope>
    <source>
        <strain evidence="2">B4</strain>
    </source>
</reference>
<evidence type="ECO:0000256" key="1">
    <source>
        <dbReference type="SAM" id="MobiDB-lite"/>
    </source>
</evidence>
<feature type="region of interest" description="Disordered" evidence="1">
    <location>
        <begin position="1"/>
        <end position="55"/>
    </location>
</feature>
<evidence type="ECO:0000313" key="3">
    <source>
        <dbReference type="Proteomes" id="UP001143674"/>
    </source>
</evidence>
<organism evidence="2 3">
    <name type="scientific">Ralstonia solanacearum</name>
    <name type="common">Pseudomonas solanacearum</name>
    <dbReference type="NCBI Taxonomy" id="305"/>
    <lineage>
        <taxon>Bacteria</taxon>
        <taxon>Pseudomonadati</taxon>
        <taxon>Pseudomonadota</taxon>
        <taxon>Betaproteobacteria</taxon>
        <taxon>Burkholderiales</taxon>
        <taxon>Burkholderiaceae</taxon>
        <taxon>Ralstonia</taxon>
        <taxon>Ralstonia solanacearum species complex</taxon>
    </lineage>
</organism>
<proteinExistence type="predicted"/>
<accession>A0AAE3NPB7</accession>
<comment type="caution">
    <text evidence="2">The sequence shown here is derived from an EMBL/GenBank/DDBJ whole genome shotgun (WGS) entry which is preliminary data.</text>
</comment>
<sequence length="147" mass="16495">MKSWFRSGSSSRQAVTHNDVYRTNSSADRNDDTNSSPRVPRHRHAELGNALTSLRNARDQGLKKLRKVDIETTAAETQRNQILNSLESRTTTVESNLTEYQRALVPDSLTRFEGSPDRQINNALRNAETVAGEWKNIRSTVKEAIGG</sequence>
<dbReference type="Proteomes" id="UP001143674">
    <property type="component" value="Unassembled WGS sequence"/>
</dbReference>
<protein>
    <submittedName>
        <fullName evidence="2">Type III effector</fullName>
    </submittedName>
</protein>
<dbReference type="AlphaFoldDB" id="A0AAE3NPB7"/>
<dbReference type="KEGG" id="rsy:RSUY_03060"/>
<evidence type="ECO:0000313" key="2">
    <source>
        <dbReference type="EMBL" id="MDB0524061.1"/>
    </source>
</evidence>
<name>A0AAE3NPB7_RALSL</name>
<dbReference type="EMBL" id="JAIVEX010000012">
    <property type="protein sequence ID" value="MDB0524061.1"/>
    <property type="molecule type" value="Genomic_DNA"/>
</dbReference>
<feature type="compositionally biased region" description="Polar residues" evidence="1">
    <location>
        <begin position="1"/>
        <end position="37"/>
    </location>
</feature>